<sequence>MGNVLREWPRVRGSPSGTRALSFRRARRRKVLQLREFQTRQTFVTARSDSEEFSQVSQDKSPNDYVDLSAEEDEEEDEATLWDSVRELASDRRAQGTAALTLGGYVTVGVVGGTSGLVTGGTVGTVLGLGPALVTAGLSVPVGAVVGACTGLCVGASAGAATGAAAGFFLGRRAFYRSPAQLQSTVEAAPAAPELPDGVVETVLCFDGYPPVLRKLKTSSHFPRDVSGDIEFFRRLGEDDDDDDDDDKDKKSMENTIQGNEARQCFLVRHGPKPIVQAGASVLVVIEWTDHQWEDFVKQAKKEGVKESDFPRLRKEIPCHHAPIKEVVPFLYLMHNLELIRRMMHTYTGTFLIMVFLVFGVGGGYFWYWYTVMRTSQRRLKMLEPGTLSILVLDCGLVGFTKSATKMLVERCVVTFFFWKPTRLQIQGFVLFGIIVYPLLFVVITCSMIFTYTVGEVSWCSAQPDEDEKTEAEVDNTPKSMATDTTAGDDDDEEAKNQKHTVMVFNEDVEQWIDPAANEIKVTLEPPIPSWIPVAGEITTGHVRSCIPVLQPNGSAISFKTEDQEQVKVKETVNKHQLELEAQKLEEELEKELMSKKHEEKHAANKKKKEEEKELMRKIKERKENHQRDLETAKTQLKTLGKQYFADEQEYLLHADNWSSNFDDRLWVRGVEKEDEGKGFWLESKNGSEIKLETLQTKPPDEQKQHFPVKITWKLYKLSNITEDKTGPSGRPSWFPEVEPKKDDLDESFQYNVARIGELLEDWSSRKDREDSEKLDKEEAFAIKSFLEGNIRREKRLLKYNIMKVAAHKGSLLPQEPFRMLGTPKSDTKEDTIEDHKTKWWFDSQEEEEWETDIGRKAHLEYTSDWETKMKQLLKDRNISESAEGEAFVVKNAQDKEVKTANLKSLSEAEKREHFPLRISFQRLKLVKMAQEKGSKTDSDKPPLTFWLDQFKENQHFIANASGQRLVYMGDSNSFFGWMKMGFGAQAGECEWMDEPEEGWDGSIRCIASPWKFEIGPTGKKYADKWQWIYFDQWKLPWHADEQSENEINLLGLKKVAKDDIPLYRIFERNMMKRYKDRVFREIPWDEKNEIRKFVWEGLLGYTELKLKLEWVKMQHVKFFKKEHTLDMAVAKPFDELLVEVEKPGESNKLPGETAEGGDELLTFCLMKFEDLYEDEEEPWWEESDKPEKNERKVMFDHGIFFKSDDEKFKQRQRENALIPVHGYYSSSCFTRFPNDTFGKKRYVLKKPDDPVESIARVEMKVQLKHVLPLMRYTKNFKVCVPINSLELPLRSNLAIILKESGYGEAYPGPQEKEVRGIDNSVAMFVFQGIALLASNPPGKVCAVVFLCIMLVSFFNRLYTNWATSQTDENKDKDKEAEGEKGAPEKQALLDTSGDAPQETRSGIQRHLSRKLSKAMRQKLKKLKAPKGLIDAFLEVDVFVYFLKCVVLFFLCIGQFDGMPPPLCAIACIVVCCLTMLVMNVGTFRKELNKQIESLSESVTEMHRLYRTYRAQCLNWLAGENPWRFAFIENAGGEQSLGMESVKDVHFVVPDLGLRLQGKATVDDLLPEDEKLKQQLLKYTAKSKYARKDAEGPGPKRSAPPPPRALPSVSARAGPSDSGFSAPSAPSSLPEAPTRKAPGAPTALPGASVPAAPVRPSAPAPPMRPTPAPALAAAEASAGYAAPSPASAVPEPDEDPHDESWRQFIEEDSEDSIAADSGDDSDADTAAHSGDRHKNDMELLLKMQAKAAPKDRPKAKAEPESESVTESPVGQEEETSSAWADTSGRSGPSAGGAIPAGAEKKKGIMSRLFGGKKPASIEIPPGTSMLGQVYLDSRNLTLEIRGGRSGTSGVMMDDLVDIRQGLNSPDFEQLGPPGRAHHIAVYLDSRNLTLEIRGGRSGTSGVMMDDLVDIRQGLNSPDFEQLGPHRTFSFIMNDRQQRDNIGLCILYLLKIKNRGVMAASSTSPSASKSPTVGPKSGPGKVMYQNRSSYEGQFHNYMRHGQGTLTLSDGTKYVAQWKNDERHGEGKELCPDGTTFEGDALLAK</sequence>
<feature type="compositionally biased region" description="Low complexity" evidence="2">
    <location>
        <begin position="1606"/>
        <end position="1632"/>
    </location>
</feature>
<feature type="compositionally biased region" description="Low complexity" evidence="2">
    <location>
        <begin position="1669"/>
        <end position="1690"/>
    </location>
</feature>
<feature type="compositionally biased region" description="Acidic residues" evidence="2">
    <location>
        <begin position="1706"/>
        <end position="1723"/>
    </location>
</feature>
<feature type="transmembrane region" description="Helical" evidence="3">
    <location>
        <begin position="429"/>
        <end position="452"/>
    </location>
</feature>
<feature type="transmembrane region" description="Helical" evidence="3">
    <location>
        <begin position="142"/>
        <end position="170"/>
    </location>
</feature>
<feature type="transmembrane region" description="Helical" evidence="3">
    <location>
        <begin position="1438"/>
        <end position="1456"/>
    </location>
</feature>
<dbReference type="SMART" id="SM00698">
    <property type="entry name" value="MORN"/>
    <property type="match status" value="2"/>
</dbReference>
<dbReference type="OrthoDB" id="10409615at2759"/>
<dbReference type="EMBL" id="LSRX01000359">
    <property type="protein sequence ID" value="OLP99504.1"/>
    <property type="molecule type" value="Genomic_DNA"/>
</dbReference>
<evidence type="ECO:0000313" key="4">
    <source>
        <dbReference type="EMBL" id="OLP99504.1"/>
    </source>
</evidence>
<feature type="compositionally biased region" description="Basic and acidic residues" evidence="2">
    <location>
        <begin position="2020"/>
        <end position="2029"/>
    </location>
</feature>
<feature type="compositionally biased region" description="Low complexity" evidence="2">
    <location>
        <begin position="1959"/>
        <end position="1971"/>
    </location>
</feature>
<keyword evidence="5" id="KW-1185">Reference proteome</keyword>
<feature type="compositionally biased region" description="Basic and acidic residues" evidence="2">
    <location>
        <begin position="1748"/>
        <end position="1759"/>
    </location>
</feature>
<organism evidence="4 5">
    <name type="scientific">Symbiodinium microadriaticum</name>
    <name type="common">Dinoflagellate</name>
    <name type="synonym">Zooxanthella microadriatica</name>
    <dbReference type="NCBI Taxonomy" id="2951"/>
    <lineage>
        <taxon>Eukaryota</taxon>
        <taxon>Sar</taxon>
        <taxon>Alveolata</taxon>
        <taxon>Dinophyceae</taxon>
        <taxon>Suessiales</taxon>
        <taxon>Symbiodiniaceae</taxon>
        <taxon>Symbiodinium</taxon>
    </lineage>
</organism>
<feature type="compositionally biased region" description="Low complexity" evidence="2">
    <location>
        <begin position="1783"/>
        <end position="1797"/>
    </location>
</feature>
<feature type="transmembrane region" description="Helical" evidence="3">
    <location>
        <begin position="102"/>
        <end position="130"/>
    </location>
</feature>
<evidence type="ECO:0000256" key="2">
    <source>
        <dbReference type="SAM" id="MobiDB-lite"/>
    </source>
</evidence>
<feature type="compositionally biased region" description="Low complexity" evidence="2">
    <location>
        <begin position="1645"/>
        <end position="1655"/>
    </location>
</feature>
<comment type="caution">
    <text evidence="4">The sequence shown here is derived from an EMBL/GenBank/DDBJ whole genome shotgun (WGS) entry which is preliminary data.</text>
</comment>
<feature type="region of interest" description="Disordered" evidence="2">
    <location>
        <begin position="1959"/>
        <end position="1979"/>
    </location>
</feature>
<keyword evidence="3" id="KW-0812">Transmembrane</keyword>
<proteinExistence type="predicted"/>
<feature type="region of interest" description="Disordered" evidence="2">
    <location>
        <begin position="1366"/>
        <end position="1408"/>
    </location>
</feature>
<keyword evidence="3" id="KW-1133">Transmembrane helix</keyword>
<dbReference type="Pfam" id="PF02493">
    <property type="entry name" value="MORN"/>
    <property type="match status" value="2"/>
</dbReference>
<gene>
    <name evidence="4" type="primary">rsph1</name>
    <name evidence="4" type="ORF">AK812_SmicGene17929</name>
</gene>
<feature type="region of interest" description="Disordered" evidence="2">
    <location>
        <begin position="2020"/>
        <end position="2043"/>
    </location>
</feature>
<feature type="region of interest" description="Disordered" evidence="2">
    <location>
        <begin position="236"/>
        <end position="255"/>
    </location>
</feature>
<protein>
    <submittedName>
        <fullName evidence="4">Radial spoke head 1-like</fullName>
    </submittedName>
</protein>
<feature type="region of interest" description="Disordered" evidence="2">
    <location>
        <begin position="1746"/>
        <end position="1799"/>
    </location>
</feature>
<evidence type="ECO:0000313" key="5">
    <source>
        <dbReference type="Proteomes" id="UP000186817"/>
    </source>
</evidence>
<feature type="transmembrane region" description="Helical" evidence="3">
    <location>
        <begin position="351"/>
        <end position="370"/>
    </location>
</feature>
<name>A0A1Q9DWF5_SYMMI</name>
<dbReference type="GO" id="GO:0005829">
    <property type="term" value="C:cytosol"/>
    <property type="evidence" value="ECO:0007669"/>
    <property type="project" value="TreeGrafter"/>
</dbReference>
<dbReference type="InterPro" id="IPR003409">
    <property type="entry name" value="MORN"/>
</dbReference>
<dbReference type="SUPFAM" id="SSF82185">
    <property type="entry name" value="Histone H3 K4-specific methyltransferase SET7/9 N-terminal domain"/>
    <property type="match status" value="1"/>
</dbReference>
<accession>A0A1Q9DWF5</accession>
<feature type="region of interest" description="Disordered" evidence="2">
    <location>
        <begin position="465"/>
        <end position="495"/>
    </location>
</feature>
<dbReference type="PANTHER" id="PTHR43215">
    <property type="entry name" value="RADIAL SPOKE HEAD 1 HOMOLOG"/>
    <property type="match status" value="1"/>
</dbReference>
<dbReference type="Gene3D" id="2.20.110.10">
    <property type="entry name" value="Histone H3 K4-specific methyltransferase SET7/9 N-terminal domain"/>
    <property type="match status" value="1"/>
</dbReference>
<keyword evidence="1" id="KW-0677">Repeat</keyword>
<dbReference type="PANTHER" id="PTHR43215:SF14">
    <property type="entry name" value="RADIAL SPOKE HEAD 1 HOMOLOG"/>
    <property type="match status" value="1"/>
</dbReference>
<reference evidence="4 5" key="1">
    <citation type="submission" date="2016-02" db="EMBL/GenBank/DDBJ databases">
        <title>Genome analysis of coral dinoflagellate symbionts highlights evolutionary adaptations to a symbiotic lifestyle.</title>
        <authorList>
            <person name="Aranda M."/>
            <person name="Li Y."/>
            <person name="Liew Y.J."/>
            <person name="Baumgarten S."/>
            <person name="Simakov O."/>
            <person name="Wilson M."/>
            <person name="Piel J."/>
            <person name="Ashoor H."/>
            <person name="Bougouffa S."/>
            <person name="Bajic V.B."/>
            <person name="Ryu T."/>
            <person name="Ravasi T."/>
            <person name="Bayer T."/>
            <person name="Micklem G."/>
            <person name="Kim H."/>
            <person name="Bhak J."/>
            <person name="Lajeunesse T.C."/>
            <person name="Voolstra C.R."/>
        </authorList>
    </citation>
    <scope>NUCLEOTIDE SEQUENCE [LARGE SCALE GENOMIC DNA]</scope>
    <source>
        <strain evidence="4 5">CCMP2467</strain>
    </source>
</reference>
<feature type="transmembrane region" description="Helical" evidence="3">
    <location>
        <begin position="1463"/>
        <end position="1484"/>
    </location>
</feature>
<keyword evidence="3" id="KW-0472">Membrane</keyword>
<feature type="compositionally biased region" description="Basic and acidic residues" evidence="2">
    <location>
        <begin position="1368"/>
        <end position="1384"/>
    </location>
</feature>
<feature type="compositionally biased region" description="Acidic residues" evidence="2">
    <location>
        <begin position="238"/>
        <end position="247"/>
    </location>
</feature>
<feature type="region of interest" description="Disordered" evidence="2">
    <location>
        <begin position="1583"/>
        <end position="1734"/>
    </location>
</feature>
<feature type="compositionally biased region" description="Pro residues" evidence="2">
    <location>
        <begin position="1656"/>
        <end position="1668"/>
    </location>
</feature>
<dbReference type="Proteomes" id="UP000186817">
    <property type="component" value="Unassembled WGS sequence"/>
</dbReference>
<feature type="region of interest" description="Disordered" evidence="2">
    <location>
        <begin position="593"/>
        <end position="614"/>
    </location>
</feature>
<evidence type="ECO:0000256" key="3">
    <source>
        <dbReference type="SAM" id="Phobius"/>
    </source>
</evidence>
<evidence type="ECO:0000256" key="1">
    <source>
        <dbReference type="ARBA" id="ARBA00022737"/>
    </source>
</evidence>
<feature type="compositionally biased region" description="Acidic residues" evidence="2">
    <location>
        <begin position="465"/>
        <end position="474"/>
    </location>
</feature>